<evidence type="ECO:0000256" key="1">
    <source>
        <dbReference type="ARBA" id="ARBA00004370"/>
    </source>
</evidence>
<dbReference type="PRINTS" id="PR00237">
    <property type="entry name" value="GPCRRHODOPSN"/>
</dbReference>
<dbReference type="InterPro" id="IPR000276">
    <property type="entry name" value="GPCR_Rhodpsn"/>
</dbReference>
<keyword evidence="4 6" id="KW-0472">Membrane</keyword>
<dbReference type="EnsemblMetazoa" id="XM_030989867">
    <property type="protein sequence ID" value="XP_030845727"/>
    <property type="gene ID" value="LOC115925855"/>
</dbReference>
<reference evidence="8" key="2">
    <citation type="submission" date="2021-01" db="UniProtKB">
        <authorList>
            <consortium name="EnsemblMetazoa"/>
        </authorList>
    </citation>
    <scope>IDENTIFICATION</scope>
</reference>
<dbReference type="GO" id="GO:0016020">
    <property type="term" value="C:membrane"/>
    <property type="evidence" value="ECO:0007669"/>
    <property type="project" value="UniProtKB-SubCell"/>
</dbReference>
<dbReference type="GeneID" id="115925855"/>
<dbReference type="CDD" id="cd00637">
    <property type="entry name" value="7tm_classA_rhodopsin-like"/>
    <property type="match status" value="1"/>
</dbReference>
<keyword evidence="5" id="KW-0807">Transducer</keyword>
<feature type="transmembrane region" description="Helical" evidence="6">
    <location>
        <begin position="261"/>
        <end position="284"/>
    </location>
</feature>
<evidence type="ECO:0000313" key="9">
    <source>
        <dbReference type="Proteomes" id="UP000007110"/>
    </source>
</evidence>
<name>A0A7M7P993_STRPU</name>
<feature type="transmembrane region" description="Helical" evidence="6">
    <location>
        <begin position="47"/>
        <end position="69"/>
    </location>
</feature>
<dbReference type="PANTHER" id="PTHR45698:SF1">
    <property type="entry name" value="TRACE AMINE-ASSOCIATED RECEPTOR 13C-LIKE"/>
    <property type="match status" value="1"/>
</dbReference>
<comment type="subcellular location">
    <subcellularLocation>
        <location evidence="1">Membrane</location>
    </subcellularLocation>
</comment>
<evidence type="ECO:0000256" key="2">
    <source>
        <dbReference type="ARBA" id="ARBA00022692"/>
    </source>
</evidence>
<dbReference type="Gene3D" id="1.20.1070.10">
    <property type="entry name" value="Rhodopsin 7-helix transmembrane proteins"/>
    <property type="match status" value="1"/>
</dbReference>
<dbReference type="OrthoDB" id="9818824at2759"/>
<comment type="similarity">
    <text evidence="5">Belongs to the G-protein coupled receptor 1 family.</text>
</comment>
<dbReference type="InParanoid" id="A0A7M7P993"/>
<dbReference type="Pfam" id="PF00001">
    <property type="entry name" value="7tm_1"/>
    <property type="match status" value="1"/>
</dbReference>
<evidence type="ECO:0000313" key="8">
    <source>
        <dbReference type="EnsemblMetazoa" id="XP_030845727"/>
    </source>
</evidence>
<evidence type="ECO:0000256" key="6">
    <source>
        <dbReference type="SAM" id="Phobius"/>
    </source>
</evidence>
<dbReference type="PANTHER" id="PTHR45698">
    <property type="entry name" value="TRACE AMINE-ASSOCIATED RECEPTOR 19N-RELATED"/>
    <property type="match status" value="1"/>
</dbReference>
<dbReference type="RefSeq" id="XP_030845727.1">
    <property type="nucleotide sequence ID" value="XM_030989867.1"/>
</dbReference>
<feature type="transmembrane region" description="Helical" evidence="6">
    <location>
        <begin position="113"/>
        <end position="143"/>
    </location>
</feature>
<dbReference type="OMA" id="CHILTIR"/>
<feature type="transmembrane region" description="Helical" evidence="6">
    <location>
        <begin position="204"/>
        <end position="228"/>
    </location>
</feature>
<keyword evidence="5" id="KW-0297">G-protein coupled receptor</keyword>
<accession>A0A7M7P993</accession>
<keyword evidence="3 6" id="KW-1133">Transmembrane helix</keyword>
<keyword evidence="5" id="KW-0675">Receptor</keyword>
<feature type="transmembrane region" description="Helical" evidence="6">
    <location>
        <begin position="304"/>
        <end position="322"/>
    </location>
</feature>
<dbReference type="KEGG" id="spu:115925855"/>
<keyword evidence="9" id="KW-1185">Reference proteome</keyword>
<evidence type="ECO:0000256" key="3">
    <source>
        <dbReference type="ARBA" id="ARBA00022989"/>
    </source>
</evidence>
<sequence>MAMAAEVAELNTFEHVVDSSDFANASRFDPDFNGKIWNSDPIPWNGWWVLLLLAILGILGNALVLMVLLRPRHKRSSTDTLIANLALADLMTCLAVTPLPIAHAVKTVPESSAGYIFCTFVHIPFFLLLSTVASILTLMTISIERFVAVVHPYTFDRAFTPRKTLTIIGSIWAFSIVINIYHFLIITAKDGECIVKFPSETVQVVLGIAIFFCRYCFPTTVMVVCHILTIRELLRRNKHIVRSSWCRSSRRTRLVRVRRRVVATLFAIIVVFIVCWTPDQLFYLFSNLGVIDRSYIFEETHRNLLLLGFITSISNIIIYAAMNPKFRQAVRNMFQGFGEACHHGLCYQIYEHVTRKGA</sequence>
<dbReference type="GO" id="GO:0004930">
    <property type="term" value="F:G protein-coupled receptor activity"/>
    <property type="evidence" value="ECO:0007669"/>
    <property type="project" value="UniProtKB-KW"/>
</dbReference>
<proteinExistence type="inferred from homology"/>
<keyword evidence="2 5" id="KW-0812">Transmembrane</keyword>
<feature type="transmembrane region" description="Helical" evidence="6">
    <location>
        <begin position="81"/>
        <end position="101"/>
    </location>
</feature>
<dbReference type="AlphaFoldDB" id="A0A7M7P993"/>
<evidence type="ECO:0000259" key="7">
    <source>
        <dbReference type="PROSITE" id="PS50262"/>
    </source>
</evidence>
<dbReference type="InterPro" id="IPR017452">
    <property type="entry name" value="GPCR_Rhodpsn_7TM"/>
</dbReference>
<evidence type="ECO:0000256" key="5">
    <source>
        <dbReference type="RuleBase" id="RU000688"/>
    </source>
</evidence>
<feature type="domain" description="G-protein coupled receptors family 1 profile" evidence="7">
    <location>
        <begin position="60"/>
        <end position="319"/>
    </location>
</feature>
<dbReference type="SUPFAM" id="SSF81321">
    <property type="entry name" value="Family A G protein-coupled receptor-like"/>
    <property type="match status" value="1"/>
</dbReference>
<feature type="transmembrane region" description="Helical" evidence="6">
    <location>
        <begin position="164"/>
        <end position="184"/>
    </location>
</feature>
<dbReference type="PROSITE" id="PS50262">
    <property type="entry name" value="G_PROTEIN_RECEP_F1_2"/>
    <property type="match status" value="1"/>
</dbReference>
<protein>
    <recommendedName>
        <fullName evidence="7">G-protein coupled receptors family 1 profile domain-containing protein</fullName>
    </recommendedName>
</protein>
<dbReference type="Proteomes" id="UP000007110">
    <property type="component" value="Unassembled WGS sequence"/>
</dbReference>
<organism evidence="8 9">
    <name type="scientific">Strongylocentrotus purpuratus</name>
    <name type="common">Purple sea urchin</name>
    <dbReference type="NCBI Taxonomy" id="7668"/>
    <lineage>
        <taxon>Eukaryota</taxon>
        <taxon>Metazoa</taxon>
        <taxon>Echinodermata</taxon>
        <taxon>Eleutherozoa</taxon>
        <taxon>Echinozoa</taxon>
        <taxon>Echinoidea</taxon>
        <taxon>Euechinoidea</taxon>
        <taxon>Echinacea</taxon>
        <taxon>Camarodonta</taxon>
        <taxon>Echinidea</taxon>
        <taxon>Strongylocentrotidae</taxon>
        <taxon>Strongylocentrotus</taxon>
    </lineage>
</organism>
<evidence type="ECO:0000256" key="4">
    <source>
        <dbReference type="ARBA" id="ARBA00023136"/>
    </source>
</evidence>
<reference evidence="9" key="1">
    <citation type="submission" date="2015-02" db="EMBL/GenBank/DDBJ databases">
        <title>Genome sequencing for Strongylocentrotus purpuratus.</title>
        <authorList>
            <person name="Murali S."/>
            <person name="Liu Y."/>
            <person name="Vee V."/>
            <person name="English A."/>
            <person name="Wang M."/>
            <person name="Skinner E."/>
            <person name="Han Y."/>
            <person name="Muzny D.M."/>
            <person name="Worley K.C."/>
            <person name="Gibbs R.A."/>
        </authorList>
    </citation>
    <scope>NUCLEOTIDE SEQUENCE</scope>
</reference>
<dbReference type="PROSITE" id="PS00237">
    <property type="entry name" value="G_PROTEIN_RECEP_F1_1"/>
    <property type="match status" value="1"/>
</dbReference>